<feature type="region of interest" description="Disordered" evidence="1">
    <location>
        <begin position="1"/>
        <end position="106"/>
    </location>
</feature>
<feature type="compositionally biased region" description="Low complexity" evidence="1">
    <location>
        <begin position="95"/>
        <end position="106"/>
    </location>
</feature>
<feature type="compositionally biased region" description="Basic and acidic residues" evidence="1">
    <location>
        <begin position="50"/>
        <end position="59"/>
    </location>
</feature>
<reference evidence="3" key="1">
    <citation type="journal article" date="2005" name="Nature">
        <title>The map-based sequence of the rice genome.</title>
        <authorList>
            <consortium name="International rice genome sequencing project (IRGSP)"/>
            <person name="Matsumoto T."/>
            <person name="Wu J."/>
            <person name="Kanamori H."/>
            <person name="Katayose Y."/>
            <person name="Fujisawa M."/>
            <person name="Namiki N."/>
            <person name="Mizuno H."/>
            <person name="Yamamoto K."/>
            <person name="Antonio B.A."/>
            <person name="Baba T."/>
            <person name="Sakata K."/>
            <person name="Nagamura Y."/>
            <person name="Aoki H."/>
            <person name="Arikawa K."/>
            <person name="Arita K."/>
            <person name="Bito T."/>
            <person name="Chiden Y."/>
            <person name="Fujitsuka N."/>
            <person name="Fukunaka R."/>
            <person name="Hamada M."/>
            <person name="Harada C."/>
            <person name="Hayashi A."/>
            <person name="Hijishita S."/>
            <person name="Honda M."/>
            <person name="Hosokawa S."/>
            <person name="Ichikawa Y."/>
            <person name="Idonuma A."/>
            <person name="Iijima M."/>
            <person name="Ikeda M."/>
            <person name="Ikeno M."/>
            <person name="Ito K."/>
            <person name="Ito S."/>
            <person name="Ito T."/>
            <person name="Ito Y."/>
            <person name="Ito Y."/>
            <person name="Iwabuchi A."/>
            <person name="Kamiya K."/>
            <person name="Karasawa W."/>
            <person name="Kurita K."/>
            <person name="Katagiri S."/>
            <person name="Kikuta A."/>
            <person name="Kobayashi H."/>
            <person name="Kobayashi N."/>
            <person name="Machita K."/>
            <person name="Maehara T."/>
            <person name="Masukawa M."/>
            <person name="Mizubayashi T."/>
            <person name="Mukai Y."/>
            <person name="Nagasaki H."/>
            <person name="Nagata Y."/>
            <person name="Naito S."/>
            <person name="Nakashima M."/>
            <person name="Nakama Y."/>
            <person name="Nakamichi Y."/>
            <person name="Nakamura M."/>
            <person name="Meguro A."/>
            <person name="Negishi M."/>
            <person name="Ohta I."/>
            <person name="Ohta T."/>
            <person name="Okamoto M."/>
            <person name="Ono N."/>
            <person name="Saji S."/>
            <person name="Sakaguchi M."/>
            <person name="Sakai K."/>
            <person name="Shibata M."/>
            <person name="Shimokawa T."/>
            <person name="Song J."/>
            <person name="Takazaki Y."/>
            <person name="Terasawa K."/>
            <person name="Tsugane M."/>
            <person name="Tsuji K."/>
            <person name="Ueda S."/>
            <person name="Waki K."/>
            <person name="Yamagata H."/>
            <person name="Yamamoto M."/>
            <person name="Yamamoto S."/>
            <person name="Yamane H."/>
            <person name="Yoshiki S."/>
            <person name="Yoshihara R."/>
            <person name="Yukawa K."/>
            <person name="Zhong H."/>
            <person name="Yano M."/>
            <person name="Yuan Q."/>
            <person name="Ouyang S."/>
            <person name="Liu J."/>
            <person name="Jones K.M."/>
            <person name="Gansberger K."/>
            <person name="Moffat K."/>
            <person name="Hill J."/>
            <person name="Bera J."/>
            <person name="Fadrosh D."/>
            <person name="Jin S."/>
            <person name="Johri S."/>
            <person name="Kim M."/>
            <person name="Overton L."/>
            <person name="Reardon M."/>
            <person name="Tsitrin T."/>
            <person name="Vuong H."/>
            <person name="Weaver B."/>
            <person name="Ciecko A."/>
            <person name="Tallon L."/>
            <person name="Jackson J."/>
            <person name="Pai G."/>
            <person name="Aken S.V."/>
            <person name="Utterback T."/>
            <person name="Reidmuller S."/>
            <person name="Feldblyum T."/>
            <person name="Hsiao J."/>
            <person name="Zismann V."/>
            <person name="Iobst S."/>
            <person name="de Vazeille A.R."/>
            <person name="Buell C.R."/>
            <person name="Ying K."/>
            <person name="Li Y."/>
            <person name="Lu T."/>
            <person name="Huang Y."/>
            <person name="Zhao Q."/>
            <person name="Feng Q."/>
            <person name="Zhang L."/>
            <person name="Zhu J."/>
            <person name="Weng Q."/>
            <person name="Mu J."/>
            <person name="Lu Y."/>
            <person name="Fan D."/>
            <person name="Liu Y."/>
            <person name="Guan J."/>
            <person name="Zhang Y."/>
            <person name="Yu S."/>
            <person name="Liu X."/>
            <person name="Zhang Y."/>
            <person name="Hong G."/>
            <person name="Han B."/>
            <person name="Choisne N."/>
            <person name="Demange N."/>
            <person name="Orjeda G."/>
            <person name="Samain S."/>
            <person name="Cattolico L."/>
            <person name="Pelletier E."/>
            <person name="Couloux A."/>
            <person name="Segurens B."/>
            <person name="Wincker P."/>
            <person name="D'Hont A."/>
            <person name="Scarpelli C."/>
            <person name="Weissenbach J."/>
            <person name="Salanoubat M."/>
            <person name="Quetier F."/>
            <person name="Yu Y."/>
            <person name="Kim H.R."/>
            <person name="Rambo T."/>
            <person name="Currie J."/>
            <person name="Collura K."/>
            <person name="Luo M."/>
            <person name="Yang T."/>
            <person name="Ammiraju J.S.S."/>
            <person name="Engler F."/>
            <person name="Soderlund C."/>
            <person name="Wing R.A."/>
            <person name="Palmer L.E."/>
            <person name="de la Bastide M."/>
            <person name="Spiegel L."/>
            <person name="Nascimento L."/>
            <person name="Zutavern T."/>
            <person name="O'Shaughnessy A."/>
            <person name="Dike S."/>
            <person name="Dedhia N."/>
            <person name="Preston R."/>
            <person name="Balija V."/>
            <person name="McCombie W.R."/>
            <person name="Chow T."/>
            <person name="Chen H."/>
            <person name="Chung M."/>
            <person name="Chen C."/>
            <person name="Shaw J."/>
            <person name="Wu H."/>
            <person name="Hsiao K."/>
            <person name="Chao Y."/>
            <person name="Chu M."/>
            <person name="Cheng C."/>
            <person name="Hour A."/>
            <person name="Lee P."/>
            <person name="Lin S."/>
            <person name="Lin Y."/>
            <person name="Liou J."/>
            <person name="Liu S."/>
            <person name="Hsing Y."/>
            <person name="Raghuvanshi S."/>
            <person name="Mohanty A."/>
            <person name="Bharti A.K."/>
            <person name="Gaur A."/>
            <person name="Gupta V."/>
            <person name="Kumar D."/>
            <person name="Ravi V."/>
            <person name="Vij S."/>
            <person name="Kapur A."/>
            <person name="Khurana P."/>
            <person name="Khurana P."/>
            <person name="Khurana J.P."/>
            <person name="Tyagi A.K."/>
            <person name="Gaikwad K."/>
            <person name="Singh A."/>
            <person name="Dalal V."/>
            <person name="Srivastava S."/>
            <person name="Dixit A."/>
            <person name="Pal A.K."/>
            <person name="Ghazi I.A."/>
            <person name="Yadav M."/>
            <person name="Pandit A."/>
            <person name="Bhargava A."/>
            <person name="Sureshbabu K."/>
            <person name="Batra K."/>
            <person name="Sharma T.R."/>
            <person name="Mohapatra T."/>
            <person name="Singh N.K."/>
            <person name="Messing J."/>
            <person name="Nelson A.B."/>
            <person name="Fuks G."/>
            <person name="Kavchok S."/>
            <person name="Keizer G."/>
            <person name="Linton E."/>
            <person name="Llaca V."/>
            <person name="Song R."/>
            <person name="Tanyolac B."/>
            <person name="Young S."/>
            <person name="Ho-Il K."/>
            <person name="Hahn J.H."/>
            <person name="Sangsakoo G."/>
            <person name="Vanavichit A."/>
            <person name="de Mattos Luiz.A.T."/>
            <person name="Zimmer P.D."/>
            <person name="Malone G."/>
            <person name="Dellagostin O."/>
            <person name="de Oliveira A.C."/>
            <person name="Bevan M."/>
            <person name="Bancroft I."/>
            <person name="Minx P."/>
            <person name="Cordum H."/>
            <person name="Wilson R."/>
            <person name="Cheng Z."/>
            <person name="Jin W."/>
            <person name="Jiang J."/>
            <person name="Leong S.A."/>
            <person name="Iwama H."/>
            <person name="Gojobori T."/>
            <person name="Itoh T."/>
            <person name="Niimura Y."/>
            <person name="Fujii Y."/>
            <person name="Habara T."/>
            <person name="Sakai H."/>
            <person name="Sato Y."/>
            <person name="Wilson G."/>
            <person name="Kumar K."/>
            <person name="McCouch S."/>
            <person name="Juretic N."/>
            <person name="Hoen D."/>
            <person name="Wright S."/>
            <person name="Bruskiewich R."/>
            <person name="Bureau T."/>
            <person name="Miyao A."/>
            <person name="Hirochika H."/>
            <person name="Nishikawa T."/>
            <person name="Kadowaki K."/>
            <person name="Sugiura M."/>
            <person name="Burr B."/>
            <person name="Sasaki T."/>
        </authorList>
    </citation>
    <scope>NUCLEOTIDE SEQUENCE [LARGE SCALE GENOMIC DNA]</scope>
    <source>
        <strain evidence="3">cv. Nipponbare</strain>
    </source>
</reference>
<feature type="compositionally biased region" description="Polar residues" evidence="1">
    <location>
        <begin position="72"/>
        <end position="89"/>
    </location>
</feature>
<dbReference type="STRING" id="39947.A0A0P0X7S0"/>
<evidence type="ECO:0007829" key="5">
    <source>
        <dbReference type="ProteomicsDB" id="A0A0P0X7S0"/>
    </source>
</evidence>
<dbReference type="eggNOG" id="KOG0929">
    <property type="taxonomic scope" value="Eukaryota"/>
</dbReference>
<accession>A0A0P0X7S0</accession>
<dbReference type="Proteomes" id="UP000059680">
    <property type="component" value="Chromosome 7"/>
</dbReference>
<dbReference type="AlphaFoldDB" id="A0A0P0X7S0"/>
<evidence type="ECO:0000313" key="2">
    <source>
        <dbReference type="EMBL" id="BAT02169.1"/>
    </source>
</evidence>
<evidence type="ECO:0000313" key="3">
    <source>
        <dbReference type="Proteomes" id="UP000059680"/>
    </source>
</evidence>
<gene>
    <name evidence="2" type="ordered locus">Os07g0564750</name>
    <name evidence="2" type="ORF">OSNPB_070564750</name>
</gene>
<feature type="compositionally biased region" description="Low complexity" evidence="1">
    <location>
        <begin position="60"/>
        <end position="71"/>
    </location>
</feature>
<dbReference type="Gramene" id="Os07t0564750-00">
    <property type="protein sequence ID" value="Os07t0564750-00"/>
    <property type="gene ID" value="Os07g0564750"/>
</dbReference>
<keyword evidence="4 5" id="KW-1267">Proteomics identification</keyword>
<feature type="compositionally biased region" description="Pro residues" evidence="1">
    <location>
        <begin position="34"/>
        <end position="44"/>
    </location>
</feature>
<organism evidence="2 3">
    <name type="scientific">Oryza sativa subsp. japonica</name>
    <name type="common">Rice</name>
    <dbReference type="NCBI Taxonomy" id="39947"/>
    <lineage>
        <taxon>Eukaryota</taxon>
        <taxon>Viridiplantae</taxon>
        <taxon>Streptophyta</taxon>
        <taxon>Embryophyta</taxon>
        <taxon>Tracheophyta</taxon>
        <taxon>Spermatophyta</taxon>
        <taxon>Magnoliopsida</taxon>
        <taxon>Liliopsida</taxon>
        <taxon>Poales</taxon>
        <taxon>Poaceae</taxon>
        <taxon>BOP clade</taxon>
        <taxon>Oryzoideae</taxon>
        <taxon>Oryzeae</taxon>
        <taxon>Oryzinae</taxon>
        <taxon>Oryza</taxon>
        <taxon>Oryza sativa</taxon>
    </lineage>
</organism>
<protein>
    <submittedName>
        <fullName evidence="2">Os07g0564750 protein</fullName>
    </submittedName>
</protein>
<reference evidence="2 3" key="2">
    <citation type="journal article" date="2013" name="Plant Cell Physiol.">
        <title>Rice Annotation Project Database (RAP-DB): an integrative and interactive database for rice genomics.</title>
        <authorList>
            <person name="Sakai H."/>
            <person name="Lee S.S."/>
            <person name="Tanaka T."/>
            <person name="Numa H."/>
            <person name="Kim J."/>
            <person name="Kawahara Y."/>
            <person name="Wakimoto H."/>
            <person name="Yang C.C."/>
            <person name="Iwamoto M."/>
            <person name="Abe T."/>
            <person name="Yamada Y."/>
            <person name="Muto A."/>
            <person name="Inokuchi H."/>
            <person name="Ikemura T."/>
            <person name="Matsumoto T."/>
            <person name="Sasaki T."/>
            <person name="Itoh T."/>
        </authorList>
    </citation>
    <scope>NUCLEOTIDE SEQUENCE [LARGE SCALE GENOMIC DNA]</scope>
    <source>
        <strain evidence="3">cv. Nipponbare</strain>
    </source>
</reference>
<proteinExistence type="evidence at protein level"/>
<keyword evidence="3" id="KW-1185">Reference proteome</keyword>
<evidence type="ECO:0007829" key="4">
    <source>
        <dbReference type="PeptideAtlas" id="A0A0P0X7S0"/>
    </source>
</evidence>
<evidence type="ECO:0000256" key="1">
    <source>
        <dbReference type="SAM" id="MobiDB-lite"/>
    </source>
</evidence>
<reference evidence="2 3" key="3">
    <citation type="journal article" date="2013" name="Rice">
        <title>Improvement of the Oryza sativa Nipponbare reference genome using next generation sequence and optical map data.</title>
        <authorList>
            <person name="Kawahara Y."/>
            <person name="de la Bastide M."/>
            <person name="Hamilton J.P."/>
            <person name="Kanamori H."/>
            <person name="McCombie W.R."/>
            <person name="Ouyang S."/>
            <person name="Schwartz D.C."/>
            <person name="Tanaka T."/>
            <person name="Wu J."/>
            <person name="Zhou S."/>
            <person name="Childs K.L."/>
            <person name="Davidson R.M."/>
            <person name="Lin H."/>
            <person name="Quesada-Ocampo L."/>
            <person name="Vaillancourt B."/>
            <person name="Sakai H."/>
            <person name="Lee S.S."/>
            <person name="Kim J."/>
            <person name="Numa H."/>
            <person name="Itoh T."/>
            <person name="Buell C.R."/>
            <person name="Matsumoto T."/>
        </authorList>
    </citation>
    <scope>NUCLEOTIDE SEQUENCE [LARGE SCALE GENOMIC DNA]</scope>
    <source>
        <strain evidence="3">cv. Nipponbare</strain>
    </source>
</reference>
<sequence length="174" mass="18135">SETNRSTPLVLLLQPPQSSDLAPHERSLSSDLKPFPPPLSPLPPTGGDLRPWRAPREGSSRGPSRPCSRSAQPTAASSPRCSNPSSPTSVRAHAIKGAAAAGQEEGGDAAAAPITQVLASAGRVLEGTQAELVLQPLRLAFETKHVKLVEPALDCLHVTHLLLASTCLPGPMLM</sequence>
<dbReference type="InParanoid" id="A0A0P0X7S0"/>
<feature type="non-terminal residue" evidence="2">
    <location>
        <position position="174"/>
    </location>
</feature>
<dbReference type="PaxDb" id="39947-A0A0P0X7S0"/>
<name>A0A0P0X7S0_ORYSJ</name>
<feature type="compositionally biased region" description="Low complexity" evidence="1">
    <location>
        <begin position="8"/>
        <end position="21"/>
    </location>
</feature>
<dbReference type="EMBL" id="AP014963">
    <property type="protein sequence ID" value="BAT02169.1"/>
    <property type="molecule type" value="Genomic_DNA"/>
</dbReference>